<dbReference type="Proteomes" id="UP000183371">
    <property type="component" value="Unassembled WGS sequence"/>
</dbReference>
<gene>
    <name evidence="1" type="ORF">SAMN05444141_101691</name>
</gene>
<dbReference type="AlphaFoldDB" id="A0A1I6Y7P8"/>
<evidence type="ECO:0000313" key="1">
    <source>
        <dbReference type="EMBL" id="SFT46493.1"/>
    </source>
</evidence>
<sequence length="52" mass="6426">MTNFVETVSYPEQKRRHTVPMHILMMKGRFERSRAFHALWRVLWGKQFKFQS</sequence>
<name>A0A1I6Y7P8_9HYPH</name>
<dbReference type="EMBL" id="FPBD01000001">
    <property type="protein sequence ID" value="SFT46493.1"/>
    <property type="molecule type" value="Genomic_DNA"/>
</dbReference>
<keyword evidence="2" id="KW-1185">Reference proteome</keyword>
<organism evidence="1 2">
    <name type="scientific">Pseudovibrio denitrificans</name>
    <dbReference type="NCBI Taxonomy" id="258256"/>
    <lineage>
        <taxon>Bacteria</taxon>
        <taxon>Pseudomonadati</taxon>
        <taxon>Pseudomonadota</taxon>
        <taxon>Alphaproteobacteria</taxon>
        <taxon>Hyphomicrobiales</taxon>
        <taxon>Stappiaceae</taxon>
        <taxon>Pseudovibrio</taxon>
    </lineage>
</organism>
<accession>A0A1I6Y7P8</accession>
<protein>
    <submittedName>
        <fullName evidence="1">Uncharacterized protein</fullName>
    </submittedName>
</protein>
<proteinExistence type="predicted"/>
<evidence type="ECO:0000313" key="2">
    <source>
        <dbReference type="Proteomes" id="UP000183371"/>
    </source>
</evidence>
<reference evidence="2" key="1">
    <citation type="submission" date="2016-10" db="EMBL/GenBank/DDBJ databases">
        <authorList>
            <person name="Varghese N."/>
            <person name="Submissions S."/>
        </authorList>
    </citation>
    <scope>NUCLEOTIDE SEQUENCE [LARGE SCALE GENOMIC DNA]</scope>
    <source>
        <strain evidence="2">DSM 17465</strain>
    </source>
</reference>